<dbReference type="AlphaFoldDB" id="E2A1N9"/>
<evidence type="ECO:0000256" key="1">
    <source>
        <dbReference type="SAM" id="MobiDB-lite"/>
    </source>
</evidence>
<organism evidence="3">
    <name type="scientific">Camponotus floridanus</name>
    <name type="common">Florida carpenter ant</name>
    <dbReference type="NCBI Taxonomy" id="104421"/>
    <lineage>
        <taxon>Eukaryota</taxon>
        <taxon>Metazoa</taxon>
        <taxon>Ecdysozoa</taxon>
        <taxon>Arthropoda</taxon>
        <taxon>Hexapoda</taxon>
        <taxon>Insecta</taxon>
        <taxon>Pterygota</taxon>
        <taxon>Neoptera</taxon>
        <taxon>Endopterygota</taxon>
        <taxon>Hymenoptera</taxon>
        <taxon>Apocrita</taxon>
        <taxon>Aculeata</taxon>
        <taxon>Formicoidea</taxon>
        <taxon>Formicidae</taxon>
        <taxon>Formicinae</taxon>
        <taxon>Camponotus</taxon>
    </lineage>
</organism>
<proteinExistence type="predicted"/>
<keyword evidence="3" id="KW-1185">Reference proteome</keyword>
<gene>
    <name evidence="2" type="ORF">EAG_06897</name>
</gene>
<dbReference type="InParanoid" id="E2A1N9"/>
<sequence length="162" mass="18475">MEGLRAQRSPGPHDGRRDPSELINRAGRSPLKWNLDKFSVPMLPGRYSMWALSLRPLKEERKRRRGGGRGRMRAIPRLHQNRRTCYQRNSGWDLGQLSCRPDSCSVSFTLVPSESRPLDLVTSAFTCPLDNIVQRVGSTWFSAPRTLKKIETFKSNVLAEPN</sequence>
<dbReference type="EMBL" id="GL435766">
    <property type="protein sequence ID" value="EFN72712.1"/>
    <property type="molecule type" value="Genomic_DNA"/>
</dbReference>
<protein>
    <submittedName>
        <fullName evidence="2">Uncharacterized protein</fullName>
    </submittedName>
</protein>
<accession>E2A1N9</accession>
<evidence type="ECO:0000313" key="2">
    <source>
        <dbReference type="EMBL" id="EFN72712.1"/>
    </source>
</evidence>
<name>E2A1N9_CAMFO</name>
<evidence type="ECO:0000313" key="3">
    <source>
        <dbReference type="Proteomes" id="UP000000311"/>
    </source>
</evidence>
<dbReference type="Proteomes" id="UP000000311">
    <property type="component" value="Unassembled WGS sequence"/>
</dbReference>
<feature type="compositionally biased region" description="Basic and acidic residues" evidence="1">
    <location>
        <begin position="11"/>
        <end position="20"/>
    </location>
</feature>
<reference evidence="2 3" key="1">
    <citation type="journal article" date="2010" name="Science">
        <title>Genomic comparison of the ants Camponotus floridanus and Harpegnathos saltator.</title>
        <authorList>
            <person name="Bonasio R."/>
            <person name="Zhang G."/>
            <person name="Ye C."/>
            <person name="Mutti N.S."/>
            <person name="Fang X."/>
            <person name="Qin N."/>
            <person name="Donahue G."/>
            <person name="Yang P."/>
            <person name="Li Q."/>
            <person name="Li C."/>
            <person name="Zhang P."/>
            <person name="Huang Z."/>
            <person name="Berger S.L."/>
            <person name="Reinberg D."/>
            <person name="Wang J."/>
            <person name="Liebig J."/>
        </authorList>
    </citation>
    <scope>NUCLEOTIDE SEQUENCE [LARGE SCALE GENOMIC DNA]</scope>
    <source>
        <strain evidence="3">C129</strain>
    </source>
</reference>
<feature type="region of interest" description="Disordered" evidence="1">
    <location>
        <begin position="1"/>
        <end position="25"/>
    </location>
</feature>